<dbReference type="PANTHER" id="PTHR34478">
    <property type="entry name" value="PROTEIN LEMA"/>
    <property type="match status" value="1"/>
</dbReference>
<evidence type="ECO:0000256" key="5">
    <source>
        <dbReference type="ARBA" id="ARBA00023136"/>
    </source>
</evidence>
<protein>
    <submittedName>
        <fullName evidence="8">LemA family protein</fullName>
    </submittedName>
</protein>
<keyword evidence="10" id="KW-1185">Reference proteome</keyword>
<organism evidence="8 11">
    <name type="scientific">Oenococcus sicerae</name>
    <dbReference type="NCBI Taxonomy" id="2203724"/>
    <lineage>
        <taxon>Bacteria</taxon>
        <taxon>Bacillati</taxon>
        <taxon>Bacillota</taxon>
        <taxon>Bacilli</taxon>
        <taxon>Lactobacillales</taxon>
        <taxon>Lactobacillaceae</taxon>
        <taxon>Oenococcus</taxon>
    </lineage>
</organism>
<sequence>MPIWLIIVLILVILILIYTAVTYNGLVKGKNNVLEASSAIDVQLKRRNDLIPNLVETVKGYASHEKEVLENITKARNLSQTTLDNHADLGDKLAASDGLTNALGKLIAVSEAYPDLKANANFSQLMDQLAATEDKISYTRQLFNSTSANFNTSIQQFPANIVAGAFKFTAFDLLKTDENEKTAPKVDFTHE</sequence>
<accession>A0AAJ1R7N1</accession>
<evidence type="ECO:0000256" key="3">
    <source>
        <dbReference type="ARBA" id="ARBA00022692"/>
    </source>
</evidence>
<gene>
    <name evidence="9" type="ORF">DLJ48_07145</name>
    <name evidence="8" type="ORF">EVC35_01195</name>
</gene>
<reference evidence="9 10" key="1">
    <citation type="journal article" date="2019" name="Syst. Appl. Microbiol.">
        <title>Oenococcus sicerae sp. nov., isolated from French cider.</title>
        <authorList>
            <person name="Cousin F.J."/>
            <person name="Le Guellec R."/>
            <person name="Chagnot C."/>
            <person name="Goux D."/>
            <person name="Dalmasso M."/>
            <person name="Laplace J.M."/>
            <person name="Cretenet M."/>
        </authorList>
    </citation>
    <scope>NUCLEOTIDE SEQUENCE [LARGE SCALE GENOMIC DNA]</scope>
    <source>
        <strain evidence="9 10">UCMA 15228</strain>
    </source>
</reference>
<reference evidence="8" key="2">
    <citation type="submission" date="2019-01" db="EMBL/GenBank/DDBJ databases">
        <title>Oenococcus sicerae UCMA17102.</title>
        <authorList>
            <person name="Cousin F.J."/>
            <person name="Le Guellec R."/>
            <person name="Cretenet M."/>
        </authorList>
    </citation>
    <scope>NUCLEOTIDE SEQUENCE</scope>
    <source>
        <strain evidence="8">UCMA17102</strain>
    </source>
</reference>
<feature type="transmembrane region" description="Helical" evidence="6">
    <location>
        <begin position="6"/>
        <end position="26"/>
    </location>
</feature>
<dbReference type="PANTHER" id="PTHR34478:SF2">
    <property type="entry name" value="MEMBRANE PROTEIN"/>
    <property type="match status" value="1"/>
</dbReference>
<dbReference type="Proteomes" id="UP001167919">
    <property type="component" value="Unassembled WGS sequence"/>
</dbReference>
<dbReference type="InterPro" id="IPR023353">
    <property type="entry name" value="LemA-like_dom_sf"/>
</dbReference>
<dbReference type="GO" id="GO:0016020">
    <property type="term" value="C:membrane"/>
    <property type="evidence" value="ECO:0007669"/>
    <property type="project" value="UniProtKB-SubCell"/>
</dbReference>
<evidence type="ECO:0000259" key="7">
    <source>
        <dbReference type="PROSITE" id="PS50526"/>
    </source>
</evidence>
<dbReference type="RefSeq" id="WP_128686779.1">
    <property type="nucleotide sequence ID" value="NZ_CP029684.2"/>
</dbReference>
<dbReference type="AlphaFoldDB" id="A0AAJ1R7N1"/>
<evidence type="ECO:0000313" key="10">
    <source>
        <dbReference type="Proteomes" id="UP000286907"/>
    </source>
</evidence>
<name>A0AAJ1R7N1_9LACO</name>
<dbReference type="Gene3D" id="1.20.1440.20">
    <property type="entry name" value="LemA-like domain"/>
    <property type="match status" value="1"/>
</dbReference>
<evidence type="ECO:0000256" key="6">
    <source>
        <dbReference type="SAM" id="Phobius"/>
    </source>
</evidence>
<dbReference type="EMBL" id="CP029684">
    <property type="protein sequence ID" value="QAS70312.1"/>
    <property type="molecule type" value="Genomic_DNA"/>
</dbReference>
<dbReference type="GO" id="GO:0005524">
    <property type="term" value="F:ATP binding"/>
    <property type="evidence" value="ECO:0007669"/>
    <property type="project" value="InterPro"/>
</dbReference>
<dbReference type="EMBL" id="SDWY01000001">
    <property type="protein sequence ID" value="MDN6899624.1"/>
    <property type="molecule type" value="Genomic_DNA"/>
</dbReference>
<keyword evidence="3 6" id="KW-0812">Transmembrane</keyword>
<evidence type="ECO:0000313" key="11">
    <source>
        <dbReference type="Proteomes" id="UP001167919"/>
    </source>
</evidence>
<dbReference type="Pfam" id="PF04011">
    <property type="entry name" value="LemA"/>
    <property type="match status" value="1"/>
</dbReference>
<keyword evidence="4 6" id="KW-1133">Transmembrane helix</keyword>
<keyword evidence="5 6" id="KW-0472">Membrane</keyword>
<proteinExistence type="inferred from homology"/>
<evidence type="ECO:0000313" key="9">
    <source>
        <dbReference type="EMBL" id="QAS70312.1"/>
    </source>
</evidence>
<evidence type="ECO:0000256" key="1">
    <source>
        <dbReference type="ARBA" id="ARBA00004167"/>
    </source>
</evidence>
<dbReference type="GO" id="GO:0003968">
    <property type="term" value="F:RNA-directed RNA polymerase activity"/>
    <property type="evidence" value="ECO:0007669"/>
    <property type="project" value="InterPro"/>
</dbReference>
<dbReference type="SUPFAM" id="SSF140478">
    <property type="entry name" value="LemA-like"/>
    <property type="match status" value="1"/>
</dbReference>
<dbReference type="PROSITE" id="PS50526">
    <property type="entry name" value="RDRP_SSRNA_NEG_NONSEG"/>
    <property type="match status" value="1"/>
</dbReference>
<dbReference type="Proteomes" id="UP000286907">
    <property type="component" value="Chromosome"/>
</dbReference>
<evidence type="ECO:0000313" key="8">
    <source>
        <dbReference type="EMBL" id="MDN6899624.1"/>
    </source>
</evidence>
<comment type="subcellular location">
    <subcellularLocation>
        <location evidence="1">Membrane</location>
        <topology evidence="1">Single-pass membrane protein</topology>
    </subcellularLocation>
</comment>
<evidence type="ECO:0000256" key="2">
    <source>
        <dbReference type="ARBA" id="ARBA00008854"/>
    </source>
</evidence>
<feature type="domain" description="RdRp catalytic" evidence="7">
    <location>
        <begin position="1"/>
        <end position="98"/>
    </location>
</feature>
<dbReference type="InterPro" id="IPR007156">
    <property type="entry name" value="MamQ_LemA"/>
</dbReference>
<dbReference type="GO" id="GO:0004482">
    <property type="term" value="F:mRNA 5'-cap (guanine-N7-)-methyltransferase activity"/>
    <property type="evidence" value="ECO:0007669"/>
    <property type="project" value="InterPro"/>
</dbReference>
<reference evidence="9" key="3">
    <citation type="submission" date="2020-01" db="EMBL/GenBank/DDBJ databases">
        <authorList>
            <person name="Cousin F.J."/>
            <person name="Le Guellec R."/>
            <person name="Cretenet M."/>
        </authorList>
    </citation>
    <scope>NUCLEOTIDE SEQUENCE</scope>
    <source>
        <strain evidence="9">UCMA 15228</strain>
    </source>
</reference>
<evidence type="ECO:0000256" key="4">
    <source>
        <dbReference type="ARBA" id="ARBA00022989"/>
    </source>
</evidence>
<comment type="similarity">
    <text evidence="2">Belongs to the LemA family.</text>
</comment>
<dbReference type="InterPro" id="IPR014023">
    <property type="entry name" value="Mononeg_RNA_pol_cat"/>
</dbReference>